<evidence type="ECO:0000313" key="3">
    <source>
        <dbReference type="Proteomes" id="UP000235371"/>
    </source>
</evidence>
<dbReference type="EMBL" id="KZ613783">
    <property type="protein sequence ID" value="PMD62660.1"/>
    <property type="molecule type" value="Genomic_DNA"/>
</dbReference>
<accession>A0A2J6TI11</accession>
<dbReference type="InterPro" id="IPR046700">
    <property type="entry name" value="DUF6570"/>
</dbReference>
<dbReference type="OrthoDB" id="3540461at2759"/>
<gene>
    <name evidence="2" type="ORF">K444DRAFT_557833</name>
</gene>
<evidence type="ECO:0000313" key="2">
    <source>
        <dbReference type="EMBL" id="PMD62660.1"/>
    </source>
</evidence>
<dbReference type="RefSeq" id="XP_024739564.1">
    <property type="nucleotide sequence ID" value="XM_024876800.1"/>
</dbReference>
<keyword evidence="3" id="KW-1185">Reference proteome</keyword>
<dbReference type="AlphaFoldDB" id="A0A2J6TI11"/>
<proteinExistence type="predicted"/>
<dbReference type="InParanoid" id="A0A2J6TI11"/>
<reference evidence="2 3" key="1">
    <citation type="submission" date="2016-04" db="EMBL/GenBank/DDBJ databases">
        <title>A degradative enzymes factory behind the ericoid mycorrhizal symbiosis.</title>
        <authorList>
            <consortium name="DOE Joint Genome Institute"/>
            <person name="Martino E."/>
            <person name="Morin E."/>
            <person name="Grelet G."/>
            <person name="Kuo A."/>
            <person name="Kohler A."/>
            <person name="Daghino S."/>
            <person name="Barry K."/>
            <person name="Choi C."/>
            <person name="Cichocki N."/>
            <person name="Clum A."/>
            <person name="Copeland A."/>
            <person name="Hainaut M."/>
            <person name="Haridas S."/>
            <person name="Labutti K."/>
            <person name="Lindquist E."/>
            <person name="Lipzen A."/>
            <person name="Khouja H.-R."/>
            <person name="Murat C."/>
            <person name="Ohm R."/>
            <person name="Olson A."/>
            <person name="Spatafora J."/>
            <person name="Veneault-Fourrey C."/>
            <person name="Henrissat B."/>
            <person name="Grigoriev I."/>
            <person name="Martin F."/>
            <person name="Perotto S."/>
        </authorList>
    </citation>
    <scope>NUCLEOTIDE SEQUENCE [LARGE SCALE GENOMIC DNA]</scope>
    <source>
        <strain evidence="2 3">E</strain>
    </source>
</reference>
<sequence>MCQHYPVALDDLTPVEECLIAKCHPIGTIIKMRPGGHLSPINYKALRGHIIVIPQDPGPLLQILPSPELKLDNLIKVFWLGNRAPVDADLKPFLQVRKDKVLAALQYLVQHNHLYHDLTINHQMIDTWSDDFIPPEIRDNIICLGSPDHHEREGY</sequence>
<feature type="domain" description="DUF6570" evidence="1">
    <location>
        <begin position="4"/>
        <end position="125"/>
    </location>
</feature>
<protein>
    <recommendedName>
        <fullName evidence="1">DUF6570 domain-containing protein</fullName>
    </recommendedName>
</protein>
<evidence type="ECO:0000259" key="1">
    <source>
        <dbReference type="Pfam" id="PF20209"/>
    </source>
</evidence>
<feature type="non-terminal residue" evidence="2">
    <location>
        <position position="155"/>
    </location>
</feature>
<dbReference type="Pfam" id="PF20209">
    <property type="entry name" value="DUF6570"/>
    <property type="match status" value="1"/>
</dbReference>
<dbReference type="Proteomes" id="UP000235371">
    <property type="component" value="Unassembled WGS sequence"/>
</dbReference>
<name>A0A2J6TI11_9HELO</name>
<organism evidence="2 3">
    <name type="scientific">Hyaloscypha bicolor E</name>
    <dbReference type="NCBI Taxonomy" id="1095630"/>
    <lineage>
        <taxon>Eukaryota</taxon>
        <taxon>Fungi</taxon>
        <taxon>Dikarya</taxon>
        <taxon>Ascomycota</taxon>
        <taxon>Pezizomycotina</taxon>
        <taxon>Leotiomycetes</taxon>
        <taxon>Helotiales</taxon>
        <taxon>Hyaloscyphaceae</taxon>
        <taxon>Hyaloscypha</taxon>
        <taxon>Hyaloscypha bicolor</taxon>
    </lineage>
</organism>
<dbReference type="STRING" id="1095630.A0A2J6TI11"/>
<dbReference type="GeneID" id="36584879"/>